<dbReference type="AlphaFoldDB" id="A0A5A5RFN0"/>
<accession>A0A5A5RFN0</accession>
<comment type="caution">
    <text evidence="1">The sequence shown here is derived from an EMBL/GenBank/DDBJ whole genome shotgun (WGS) entry which is preliminary data.</text>
</comment>
<gene>
    <name evidence="1" type="ORF">MiYa_03456</name>
</gene>
<evidence type="ECO:0000313" key="1">
    <source>
        <dbReference type="EMBL" id="GCA71911.1"/>
    </source>
</evidence>
<sequence length="217" mass="24191">MRMSNILKTSLLSLTIYSLINLFSIKTQAEIGDPNGSNNQPQTGWTLWQRWDKLTDAKIDFGFSNMDLGAGLELQQLCFGEVDTPNAEKKQQETYWWRLDNDINQIGSGKIQYGCWINGQFKGTNSVTAYNTSLGTVPCLRVNSSVKNGLIIYEDSTTNSRPLGIVKSGQIVQGESFPLIIFTTNDNLNWVVIKSPQEGWILTGKTGINENVSLCKN</sequence>
<protein>
    <submittedName>
        <fullName evidence="1">Uncharacterized protein</fullName>
    </submittedName>
</protein>
<evidence type="ECO:0000313" key="2">
    <source>
        <dbReference type="Proteomes" id="UP000323569"/>
    </source>
</evidence>
<reference evidence="1 2" key="1">
    <citation type="submission" date="2018-09" db="EMBL/GenBank/DDBJ databases">
        <title>Evolutionary history of phycoerythrin pigmentation in the water bloom-forming cyanobacterium Microcystis aeruginosa.</title>
        <authorList>
            <person name="Tanabe Y."/>
            <person name="Tanabe Y."/>
            <person name="Yamaguchi H."/>
        </authorList>
    </citation>
    <scope>NUCLEOTIDE SEQUENCE [LARGE SCALE GENOMIC DNA]</scope>
    <source>
        <strain evidence="1 2">NIES-2519</strain>
    </source>
</reference>
<proteinExistence type="predicted"/>
<organism evidence="1 2">
    <name type="scientific">Microcystis aeruginosa NIES-2519</name>
    <dbReference type="NCBI Taxonomy" id="2303981"/>
    <lineage>
        <taxon>Bacteria</taxon>
        <taxon>Bacillati</taxon>
        <taxon>Cyanobacteriota</taxon>
        <taxon>Cyanophyceae</taxon>
        <taxon>Oscillatoriophycideae</taxon>
        <taxon>Chroococcales</taxon>
        <taxon>Microcystaceae</taxon>
        <taxon>Microcystis</taxon>
    </lineage>
</organism>
<dbReference type="EMBL" id="BHVO01000074">
    <property type="protein sequence ID" value="GCA71911.1"/>
    <property type="molecule type" value="Genomic_DNA"/>
</dbReference>
<dbReference type="Proteomes" id="UP000323569">
    <property type="component" value="Unassembled WGS sequence"/>
</dbReference>
<name>A0A5A5RFN0_MICAE</name>